<evidence type="ECO:0000256" key="1">
    <source>
        <dbReference type="SAM" id="MobiDB-lite"/>
    </source>
</evidence>
<protein>
    <submittedName>
        <fullName evidence="2">Uncharacterized protein</fullName>
    </submittedName>
</protein>
<evidence type="ECO:0000313" key="2">
    <source>
        <dbReference type="EMBL" id="KAG7390814.1"/>
    </source>
</evidence>
<dbReference type="OrthoDB" id="97188at2759"/>
<name>A0A8T1WER3_9STRA</name>
<keyword evidence="3" id="KW-1185">Reference proteome</keyword>
<organism evidence="2 3">
    <name type="scientific">Phytophthora pseudosyringae</name>
    <dbReference type="NCBI Taxonomy" id="221518"/>
    <lineage>
        <taxon>Eukaryota</taxon>
        <taxon>Sar</taxon>
        <taxon>Stramenopiles</taxon>
        <taxon>Oomycota</taxon>
        <taxon>Peronosporomycetes</taxon>
        <taxon>Peronosporales</taxon>
        <taxon>Peronosporaceae</taxon>
        <taxon>Phytophthora</taxon>
    </lineage>
</organism>
<proteinExistence type="predicted"/>
<dbReference type="EMBL" id="JAGDFM010000027">
    <property type="protein sequence ID" value="KAG7390814.1"/>
    <property type="molecule type" value="Genomic_DNA"/>
</dbReference>
<feature type="region of interest" description="Disordered" evidence="1">
    <location>
        <begin position="41"/>
        <end position="67"/>
    </location>
</feature>
<comment type="caution">
    <text evidence="2">The sequence shown here is derived from an EMBL/GenBank/DDBJ whole genome shotgun (WGS) entry which is preliminary data.</text>
</comment>
<gene>
    <name evidence="2" type="ORF">PHYPSEUDO_006636</name>
</gene>
<accession>A0A8T1WER3</accession>
<sequence length="107" mass="11877">MSAGYDATVRVKQEAIIQKKKCLRHFSAMLRRLLSTKVSRSLQHAEKAENGAKTASSRQDATDKAAEKAAANSWSHFAAFRSMDDYVDVTLIQYNKAEDDGDIDAKP</sequence>
<dbReference type="Proteomes" id="UP000694044">
    <property type="component" value="Unassembled WGS sequence"/>
</dbReference>
<reference evidence="2" key="1">
    <citation type="submission" date="2021-02" db="EMBL/GenBank/DDBJ databases">
        <authorList>
            <person name="Palmer J.M."/>
        </authorList>
    </citation>
    <scope>NUCLEOTIDE SEQUENCE</scope>
    <source>
        <strain evidence="2">SCRP734</strain>
    </source>
</reference>
<dbReference type="AlphaFoldDB" id="A0A8T1WER3"/>
<evidence type="ECO:0000313" key="3">
    <source>
        <dbReference type="Proteomes" id="UP000694044"/>
    </source>
</evidence>